<gene>
    <name evidence="9" type="ORF">SAMN05660862_0246</name>
</gene>
<dbReference type="Pfam" id="PF20510">
    <property type="entry name" value="HgmA_N"/>
    <property type="match status" value="1"/>
</dbReference>
<dbReference type="PANTHER" id="PTHR11056">
    <property type="entry name" value="HOMOGENTISATE 1,2-DIOXYGENASE"/>
    <property type="match status" value="1"/>
</dbReference>
<dbReference type="GO" id="GO:0005737">
    <property type="term" value="C:cytoplasm"/>
    <property type="evidence" value="ECO:0007669"/>
    <property type="project" value="TreeGrafter"/>
</dbReference>
<dbReference type="EMBL" id="FXAU01000001">
    <property type="protein sequence ID" value="SMG07049.1"/>
    <property type="molecule type" value="Genomic_DNA"/>
</dbReference>
<dbReference type="GO" id="GO:0004411">
    <property type="term" value="F:homogentisate 1,2-dioxygenase activity"/>
    <property type="evidence" value="ECO:0007669"/>
    <property type="project" value="InterPro"/>
</dbReference>
<feature type="binding site" evidence="8">
    <location>
        <position position="336"/>
    </location>
    <ligand>
        <name>Fe cation</name>
        <dbReference type="ChEBI" id="CHEBI:24875"/>
    </ligand>
</feature>
<comment type="cofactor">
    <cofactor evidence="1 8">
        <name>Fe cation</name>
        <dbReference type="ChEBI" id="CHEBI:24875"/>
    </cofactor>
</comment>
<dbReference type="Proteomes" id="UP000192980">
    <property type="component" value="Unassembled WGS sequence"/>
</dbReference>
<keyword evidence="10" id="KW-1185">Reference proteome</keyword>
<dbReference type="InterPro" id="IPR005708">
    <property type="entry name" value="Homogentis_dOase"/>
</dbReference>
<proteinExistence type="inferred from homology"/>
<dbReference type="AlphaFoldDB" id="A0A1X7HZZ0"/>
<dbReference type="GO" id="GO:0006570">
    <property type="term" value="P:tyrosine metabolic process"/>
    <property type="evidence" value="ECO:0007669"/>
    <property type="project" value="InterPro"/>
</dbReference>
<evidence type="ECO:0000256" key="7">
    <source>
        <dbReference type="PIRSR" id="PIRSR605708-1"/>
    </source>
</evidence>
<keyword evidence="6 8" id="KW-0408">Iron</keyword>
<evidence type="ECO:0000256" key="4">
    <source>
        <dbReference type="ARBA" id="ARBA00022964"/>
    </source>
</evidence>
<dbReference type="STRING" id="561061.SAMN05660862_0246"/>
<protein>
    <submittedName>
        <fullName evidence="9">Homogentisate 1,2-dioxygenase</fullName>
    </submittedName>
</protein>
<evidence type="ECO:0000256" key="3">
    <source>
        <dbReference type="ARBA" id="ARBA00022723"/>
    </source>
</evidence>
<feature type="binding site" evidence="8">
    <location>
        <position position="306"/>
    </location>
    <ligand>
        <name>Fe cation</name>
        <dbReference type="ChEBI" id="CHEBI:24875"/>
    </ligand>
</feature>
<dbReference type="RefSeq" id="WP_085471152.1">
    <property type="nucleotide sequence ID" value="NZ_CP038029.1"/>
</dbReference>
<evidence type="ECO:0000256" key="5">
    <source>
        <dbReference type="ARBA" id="ARBA00023002"/>
    </source>
</evidence>
<dbReference type="Gene3D" id="2.60.120.10">
    <property type="entry name" value="Jelly Rolls"/>
    <property type="match status" value="1"/>
</dbReference>
<feature type="binding site" evidence="8">
    <location>
        <position position="336"/>
    </location>
    <ligand>
        <name>homogentisate</name>
        <dbReference type="ChEBI" id="CHEBI:16169"/>
    </ligand>
</feature>
<evidence type="ECO:0000313" key="9">
    <source>
        <dbReference type="EMBL" id="SMG07049.1"/>
    </source>
</evidence>
<dbReference type="OrthoDB" id="9768662at2"/>
<evidence type="ECO:0000313" key="10">
    <source>
        <dbReference type="Proteomes" id="UP000192980"/>
    </source>
</evidence>
<comment type="similarity">
    <text evidence="2">Belongs to the homogentisate dioxygenase family.</text>
</comment>
<organism evidence="9 10">
    <name type="scientific">Sphingobacterium psychroaquaticum</name>
    <dbReference type="NCBI Taxonomy" id="561061"/>
    <lineage>
        <taxon>Bacteria</taxon>
        <taxon>Pseudomonadati</taxon>
        <taxon>Bacteroidota</taxon>
        <taxon>Sphingobacteriia</taxon>
        <taxon>Sphingobacteriales</taxon>
        <taxon>Sphingobacteriaceae</taxon>
        <taxon>Sphingobacterium</taxon>
    </lineage>
</organism>
<feature type="active site" description="Proton acceptor" evidence="7">
    <location>
        <position position="263"/>
    </location>
</feature>
<evidence type="ECO:0000256" key="2">
    <source>
        <dbReference type="ARBA" id="ARBA00007757"/>
    </source>
</evidence>
<name>A0A1X7HZZ0_9SPHI</name>
<evidence type="ECO:0000256" key="8">
    <source>
        <dbReference type="PIRSR" id="PIRSR605708-2"/>
    </source>
</evidence>
<accession>A0A1X7HZZ0</accession>
<reference evidence="9 10" key="1">
    <citation type="submission" date="2017-04" db="EMBL/GenBank/DDBJ databases">
        <authorList>
            <person name="Afonso C.L."/>
            <person name="Miller P.J."/>
            <person name="Scott M.A."/>
            <person name="Spackman E."/>
            <person name="Goraichik I."/>
            <person name="Dimitrov K.M."/>
            <person name="Suarez D.L."/>
            <person name="Swayne D.E."/>
        </authorList>
    </citation>
    <scope>NUCLEOTIDE SEQUENCE [LARGE SCALE GENOMIC DNA]</scope>
    <source>
        <strain evidence="9 10">DSM 22418</strain>
    </source>
</reference>
<dbReference type="PANTHER" id="PTHR11056:SF0">
    <property type="entry name" value="HOMOGENTISATE 1,2-DIOXYGENASE"/>
    <property type="match status" value="1"/>
</dbReference>
<evidence type="ECO:0000256" key="6">
    <source>
        <dbReference type="ARBA" id="ARBA00023004"/>
    </source>
</evidence>
<dbReference type="GO" id="GO:0046872">
    <property type="term" value="F:metal ion binding"/>
    <property type="evidence" value="ECO:0007669"/>
    <property type="project" value="UniProtKB-KW"/>
</dbReference>
<keyword evidence="3 8" id="KW-0479">Metal-binding</keyword>
<dbReference type="InterPro" id="IPR014710">
    <property type="entry name" value="RmlC-like_jellyroll"/>
</dbReference>
<keyword evidence="5" id="KW-0560">Oxidoreductase</keyword>
<sequence length="385" mass="44500">MPIYHQLGKIPQKRHTVFRKPNGELYSEELVSTHGFSSAYALVYHCHPPTLVKQIHEPYDVSPRIAREKHLKHTSLKGFQVKPKDDYLESRVPVLVNNDLHISLAAPRESLTAYFYKNSQADEVIFVHEGSGVLKTGYGNIRFGYGDYLIIPRGVIYQLHFDGPDNRLFITESFEPIRTPKRYRNEYGQLMEHSPYCERDIRKPVDLETHDEFGDFEVRIKKQGLIYPYVYGSHPFDFVGWDGYHYPWAISIHDFMPITGKLHQPPPVHQMFETNAFVLCSFCPRLYDYHPEAVPAPYNHSNVDSDEVLYYVDGDFMSRKSVERGQITLHPGGIPHGPHPGTVEKSIGQKGTEELAVMIDPFRPLMLTEEALQIEDPDYYKSWMS</sequence>
<feature type="binding site" evidence="8">
    <location>
        <position position="300"/>
    </location>
    <ligand>
        <name>Fe cation</name>
        <dbReference type="ChEBI" id="CHEBI:24875"/>
    </ligand>
</feature>
<dbReference type="InterPro" id="IPR046452">
    <property type="entry name" value="HgmA_N"/>
</dbReference>
<dbReference type="InterPro" id="IPR011051">
    <property type="entry name" value="RmlC_Cupin_sf"/>
</dbReference>
<evidence type="ECO:0000256" key="1">
    <source>
        <dbReference type="ARBA" id="ARBA00001962"/>
    </source>
</evidence>
<dbReference type="SUPFAM" id="SSF51182">
    <property type="entry name" value="RmlC-like cupins"/>
    <property type="match status" value="1"/>
</dbReference>
<dbReference type="GO" id="GO:0006559">
    <property type="term" value="P:L-phenylalanine catabolic process"/>
    <property type="evidence" value="ECO:0007669"/>
    <property type="project" value="InterPro"/>
</dbReference>
<keyword evidence="4 9" id="KW-0223">Dioxygenase</keyword>